<dbReference type="GO" id="GO:0005634">
    <property type="term" value="C:nucleus"/>
    <property type="evidence" value="ECO:0007669"/>
    <property type="project" value="UniProtKB-SubCell"/>
</dbReference>
<dbReference type="GO" id="GO:0003677">
    <property type="term" value="F:DNA binding"/>
    <property type="evidence" value="ECO:0007669"/>
    <property type="project" value="UniProtKB-KW"/>
</dbReference>
<dbReference type="InterPro" id="IPR003340">
    <property type="entry name" value="B3_DNA-bd"/>
</dbReference>
<dbReference type="OMA" id="NFRVIIF"/>
<keyword evidence="2" id="KW-0805">Transcription regulation</keyword>
<dbReference type="SUPFAM" id="SSF101936">
    <property type="entry name" value="DNA-binding pseudobarrel domain"/>
    <property type="match status" value="1"/>
</dbReference>
<dbReference type="AlphaFoldDB" id="A0A0D2QM18"/>
<keyword evidence="5" id="KW-0539">Nucleus</keyword>
<feature type="domain" description="TF-B3" evidence="6">
    <location>
        <begin position="37"/>
        <end position="109"/>
    </location>
</feature>
<evidence type="ECO:0000313" key="8">
    <source>
        <dbReference type="Proteomes" id="UP000032304"/>
    </source>
</evidence>
<name>A0A0D2QM18_GOSRA</name>
<keyword evidence="4" id="KW-0804">Transcription</keyword>
<dbReference type="PANTHER" id="PTHR31920">
    <property type="entry name" value="B3 DOMAIN-CONTAINING"/>
    <property type="match status" value="1"/>
</dbReference>
<dbReference type="STRING" id="29730.A0A0D2QM18"/>
<dbReference type="EMBL" id="CM001742">
    <property type="protein sequence ID" value="KJB17866.1"/>
    <property type="molecule type" value="Genomic_DNA"/>
</dbReference>
<dbReference type="CDD" id="cd10017">
    <property type="entry name" value="B3_DNA"/>
    <property type="match status" value="1"/>
</dbReference>
<dbReference type="PANTHER" id="PTHR31920:SF138">
    <property type="entry name" value="TF-B3 DOMAIN-CONTAINING PROTEIN"/>
    <property type="match status" value="1"/>
</dbReference>
<organism evidence="7 8">
    <name type="scientific">Gossypium raimondii</name>
    <name type="common">Peruvian cotton</name>
    <name type="synonym">Gossypium klotzschianum subsp. raimondii</name>
    <dbReference type="NCBI Taxonomy" id="29730"/>
    <lineage>
        <taxon>Eukaryota</taxon>
        <taxon>Viridiplantae</taxon>
        <taxon>Streptophyta</taxon>
        <taxon>Embryophyta</taxon>
        <taxon>Tracheophyta</taxon>
        <taxon>Spermatophyta</taxon>
        <taxon>Magnoliopsida</taxon>
        <taxon>eudicotyledons</taxon>
        <taxon>Gunneridae</taxon>
        <taxon>Pentapetalae</taxon>
        <taxon>rosids</taxon>
        <taxon>malvids</taxon>
        <taxon>Malvales</taxon>
        <taxon>Malvaceae</taxon>
        <taxon>Malvoideae</taxon>
        <taxon>Gossypium</taxon>
    </lineage>
</organism>
<accession>A0A0D2QM18</accession>
<dbReference type="InterPro" id="IPR015300">
    <property type="entry name" value="DNA-bd_pseudobarrel_sf"/>
</dbReference>
<dbReference type="InterPro" id="IPR050655">
    <property type="entry name" value="Plant_B3_domain"/>
</dbReference>
<gene>
    <name evidence="7" type="ORF">B456_003G020300</name>
</gene>
<sequence>MASSSHQQGNSHLKFISSSPYFLKIILQDTIQNGKLFVKNHGNSMSSPAMLSVPSGAVWKVELTKSDGKIWLENGWLEFSNHYSLDIGHLLVFRYDGNSNFRVIIFDKSASEIQYPYTSNNHSRSSEILKLNINESKDDGSI</sequence>
<dbReference type="Gene3D" id="2.40.330.10">
    <property type="entry name" value="DNA-binding pseudobarrel domain"/>
    <property type="match status" value="1"/>
</dbReference>
<keyword evidence="8" id="KW-1185">Reference proteome</keyword>
<reference evidence="7 8" key="1">
    <citation type="journal article" date="2012" name="Nature">
        <title>Repeated polyploidization of Gossypium genomes and the evolution of spinnable cotton fibres.</title>
        <authorList>
            <person name="Paterson A.H."/>
            <person name="Wendel J.F."/>
            <person name="Gundlach H."/>
            <person name="Guo H."/>
            <person name="Jenkins J."/>
            <person name="Jin D."/>
            <person name="Llewellyn D."/>
            <person name="Showmaker K.C."/>
            <person name="Shu S."/>
            <person name="Udall J."/>
            <person name="Yoo M.J."/>
            <person name="Byers R."/>
            <person name="Chen W."/>
            <person name="Doron-Faigenboim A."/>
            <person name="Duke M.V."/>
            <person name="Gong L."/>
            <person name="Grimwood J."/>
            <person name="Grover C."/>
            <person name="Grupp K."/>
            <person name="Hu G."/>
            <person name="Lee T.H."/>
            <person name="Li J."/>
            <person name="Lin L."/>
            <person name="Liu T."/>
            <person name="Marler B.S."/>
            <person name="Page J.T."/>
            <person name="Roberts A.W."/>
            <person name="Romanel E."/>
            <person name="Sanders W.S."/>
            <person name="Szadkowski E."/>
            <person name="Tan X."/>
            <person name="Tang H."/>
            <person name="Xu C."/>
            <person name="Wang J."/>
            <person name="Wang Z."/>
            <person name="Zhang D."/>
            <person name="Zhang L."/>
            <person name="Ashrafi H."/>
            <person name="Bedon F."/>
            <person name="Bowers J.E."/>
            <person name="Brubaker C.L."/>
            <person name="Chee P.W."/>
            <person name="Das S."/>
            <person name="Gingle A.R."/>
            <person name="Haigler C.H."/>
            <person name="Harker D."/>
            <person name="Hoffmann L.V."/>
            <person name="Hovav R."/>
            <person name="Jones D.C."/>
            <person name="Lemke C."/>
            <person name="Mansoor S."/>
            <person name="ur Rahman M."/>
            <person name="Rainville L.N."/>
            <person name="Rambani A."/>
            <person name="Reddy U.K."/>
            <person name="Rong J.K."/>
            <person name="Saranga Y."/>
            <person name="Scheffler B.E."/>
            <person name="Scheffler J.A."/>
            <person name="Stelly D.M."/>
            <person name="Triplett B.A."/>
            <person name="Van Deynze A."/>
            <person name="Vaslin M.F."/>
            <person name="Waghmare V.N."/>
            <person name="Walford S.A."/>
            <person name="Wright R.J."/>
            <person name="Zaki E.A."/>
            <person name="Zhang T."/>
            <person name="Dennis E.S."/>
            <person name="Mayer K.F."/>
            <person name="Peterson D.G."/>
            <person name="Rokhsar D.S."/>
            <person name="Wang X."/>
            <person name="Schmutz J."/>
        </authorList>
    </citation>
    <scope>NUCLEOTIDE SEQUENCE [LARGE SCALE GENOMIC DNA]</scope>
</reference>
<proteinExistence type="predicted"/>
<evidence type="ECO:0000256" key="3">
    <source>
        <dbReference type="ARBA" id="ARBA00023125"/>
    </source>
</evidence>
<evidence type="ECO:0000256" key="5">
    <source>
        <dbReference type="ARBA" id="ARBA00023242"/>
    </source>
</evidence>
<dbReference type="Pfam" id="PF02362">
    <property type="entry name" value="B3"/>
    <property type="match status" value="1"/>
</dbReference>
<evidence type="ECO:0000256" key="1">
    <source>
        <dbReference type="ARBA" id="ARBA00004123"/>
    </source>
</evidence>
<dbReference type="Gramene" id="KJB17866">
    <property type="protein sequence ID" value="KJB17866"/>
    <property type="gene ID" value="B456_003G020300"/>
</dbReference>
<protein>
    <recommendedName>
        <fullName evidence="6">TF-B3 domain-containing protein</fullName>
    </recommendedName>
</protein>
<evidence type="ECO:0000313" key="7">
    <source>
        <dbReference type="EMBL" id="KJB17866.1"/>
    </source>
</evidence>
<evidence type="ECO:0000256" key="2">
    <source>
        <dbReference type="ARBA" id="ARBA00023015"/>
    </source>
</evidence>
<keyword evidence="3" id="KW-0238">DNA-binding</keyword>
<evidence type="ECO:0000256" key="4">
    <source>
        <dbReference type="ARBA" id="ARBA00023163"/>
    </source>
</evidence>
<evidence type="ECO:0000259" key="6">
    <source>
        <dbReference type="PROSITE" id="PS50863"/>
    </source>
</evidence>
<dbReference type="PROSITE" id="PS50863">
    <property type="entry name" value="B3"/>
    <property type="match status" value="1"/>
</dbReference>
<dbReference type="SMART" id="SM01019">
    <property type="entry name" value="B3"/>
    <property type="match status" value="1"/>
</dbReference>
<comment type="subcellular location">
    <subcellularLocation>
        <location evidence="1">Nucleus</location>
    </subcellularLocation>
</comment>
<dbReference type="Proteomes" id="UP000032304">
    <property type="component" value="Chromosome 3"/>
</dbReference>